<keyword evidence="5" id="KW-0560">Oxidoreductase</keyword>
<keyword evidence="6" id="KW-0520">NAD</keyword>
<comment type="similarity">
    <text evidence="1">Belongs to the NADH dehydrogenase family.</text>
</comment>
<dbReference type="PANTHER" id="PTHR43706:SF47">
    <property type="entry name" value="EXTERNAL NADH-UBIQUINONE OXIDOREDUCTASE 1, MITOCHONDRIAL-RELATED"/>
    <property type="match status" value="1"/>
</dbReference>
<dbReference type="PRINTS" id="PR00411">
    <property type="entry name" value="PNDRDTASEI"/>
</dbReference>
<dbReference type="InterPro" id="IPR036188">
    <property type="entry name" value="FAD/NAD-bd_sf"/>
</dbReference>
<evidence type="ECO:0000256" key="7">
    <source>
        <dbReference type="ARBA" id="ARBA00047599"/>
    </source>
</evidence>
<evidence type="ECO:0000313" key="10">
    <source>
        <dbReference type="Proteomes" id="UP000543804"/>
    </source>
</evidence>
<comment type="catalytic activity">
    <reaction evidence="7">
        <text>a quinone + NADH + H(+) = a quinol + NAD(+)</text>
        <dbReference type="Rhea" id="RHEA:46160"/>
        <dbReference type="ChEBI" id="CHEBI:15378"/>
        <dbReference type="ChEBI" id="CHEBI:24646"/>
        <dbReference type="ChEBI" id="CHEBI:57540"/>
        <dbReference type="ChEBI" id="CHEBI:57945"/>
        <dbReference type="ChEBI" id="CHEBI:132124"/>
        <dbReference type="EC" id="1.6.5.9"/>
    </reaction>
</comment>
<evidence type="ECO:0000259" key="8">
    <source>
        <dbReference type="Pfam" id="PF07992"/>
    </source>
</evidence>
<sequence>MEKANVVIVGAGIGGVRAAQELAGKRNVHVTLLDRNNYQLFPPLLYQVSTATLATGEIAYPVREFFRSCRNVDFRLGEVTGVDVKAREVVTEHGRVPYDYLVLAAGSTTNFFGNEEVARHAFPMKTMEEALAIRNQLIRCLELAEQETDAARRKELLTFVCVGGGPTGVEEAGAISELIYQSMRKDYHHLDFSEVDIKLLEGTGRLLAMMPERLSRDAAARLAKKKVDVRLETMVTGYDGHTLMLKDGGEIKTQTVIWAAGVKAAPVAAALDADYDRAGRIVVNRDLSVRGVPRVYAIGDNASLEMEPGARPLATVAPVAMKEGICCARNILREVRGEETEPFVYKDMGAMATIGRSSAVLSVGKIHAEGFLAWSVWLWVHLLRLAGTYANVTVALKWVLNYFNNARLGRIIVER</sequence>
<gene>
    <name evidence="9" type="ORF">HF878_09175</name>
</gene>
<evidence type="ECO:0000256" key="3">
    <source>
        <dbReference type="ARBA" id="ARBA00022630"/>
    </source>
</evidence>
<dbReference type="PANTHER" id="PTHR43706">
    <property type="entry name" value="NADH DEHYDROGENASE"/>
    <property type="match status" value="1"/>
</dbReference>
<name>A0A848B8Q4_9FIRM</name>
<dbReference type="AlphaFoldDB" id="A0A848B8Q4"/>
<dbReference type="SUPFAM" id="SSF51905">
    <property type="entry name" value="FAD/NAD(P)-binding domain"/>
    <property type="match status" value="1"/>
</dbReference>
<dbReference type="EC" id="1.6.5.9" evidence="2"/>
<feature type="domain" description="FAD/NAD(P)-binding" evidence="8">
    <location>
        <begin position="5"/>
        <end position="324"/>
    </location>
</feature>
<reference evidence="9 10" key="1">
    <citation type="submission" date="2020-04" db="EMBL/GenBank/DDBJ databases">
        <authorList>
            <person name="Hitch T.C.A."/>
            <person name="Wylensek D."/>
            <person name="Clavel T."/>
        </authorList>
    </citation>
    <scope>NUCLEOTIDE SEQUENCE [LARGE SCALE GENOMIC DNA]</scope>
    <source>
        <strain evidence="9 10">PG-130-P53-12</strain>
    </source>
</reference>
<comment type="caution">
    <text evidence="9">The sequence shown here is derived from an EMBL/GenBank/DDBJ whole genome shotgun (WGS) entry which is preliminary data.</text>
</comment>
<dbReference type="GO" id="GO:0050136">
    <property type="term" value="F:NADH dehydrogenase (quinone) (non-electrogenic) activity"/>
    <property type="evidence" value="ECO:0007669"/>
    <property type="project" value="UniProtKB-EC"/>
</dbReference>
<dbReference type="EMBL" id="JABAFA010000041">
    <property type="protein sequence ID" value="NMD99628.1"/>
    <property type="molecule type" value="Genomic_DNA"/>
</dbReference>
<evidence type="ECO:0000256" key="4">
    <source>
        <dbReference type="ARBA" id="ARBA00022827"/>
    </source>
</evidence>
<dbReference type="InterPro" id="IPR045024">
    <property type="entry name" value="NDH-2"/>
</dbReference>
<dbReference type="Pfam" id="PF07992">
    <property type="entry name" value="Pyr_redox_2"/>
    <property type="match status" value="1"/>
</dbReference>
<dbReference type="Gene3D" id="3.50.50.100">
    <property type="match status" value="1"/>
</dbReference>
<accession>A0A848B8Q4</accession>
<dbReference type="PRINTS" id="PR00368">
    <property type="entry name" value="FADPNR"/>
</dbReference>
<dbReference type="Proteomes" id="UP000543804">
    <property type="component" value="Unassembled WGS sequence"/>
</dbReference>
<keyword evidence="3" id="KW-0285">Flavoprotein</keyword>
<keyword evidence="10" id="KW-1185">Reference proteome</keyword>
<protein>
    <recommendedName>
        <fullName evidence="2">NADH:ubiquinone reductase (non-electrogenic)</fullName>
        <ecNumber evidence="2">1.6.5.9</ecNumber>
    </recommendedName>
</protein>
<evidence type="ECO:0000313" key="9">
    <source>
        <dbReference type="EMBL" id="NMD99628.1"/>
    </source>
</evidence>
<evidence type="ECO:0000256" key="5">
    <source>
        <dbReference type="ARBA" id="ARBA00023002"/>
    </source>
</evidence>
<evidence type="ECO:0000256" key="1">
    <source>
        <dbReference type="ARBA" id="ARBA00005272"/>
    </source>
</evidence>
<evidence type="ECO:0000256" key="6">
    <source>
        <dbReference type="ARBA" id="ARBA00023027"/>
    </source>
</evidence>
<dbReference type="InterPro" id="IPR023753">
    <property type="entry name" value="FAD/NAD-binding_dom"/>
</dbReference>
<keyword evidence="4" id="KW-0274">FAD</keyword>
<dbReference type="RefSeq" id="WP_170077894.1">
    <property type="nucleotide sequence ID" value="NZ_JABAFA010000041.1"/>
</dbReference>
<proteinExistence type="inferred from homology"/>
<evidence type="ECO:0000256" key="2">
    <source>
        <dbReference type="ARBA" id="ARBA00012637"/>
    </source>
</evidence>
<organism evidence="9 10">
    <name type="scientific">Selenomonas bovis</name>
    <dbReference type="NCBI Taxonomy" id="416586"/>
    <lineage>
        <taxon>Bacteria</taxon>
        <taxon>Bacillati</taxon>
        <taxon>Bacillota</taxon>
        <taxon>Negativicutes</taxon>
        <taxon>Selenomonadales</taxon>
        <taxon>Selenomonadaceae</taxon>
        <taxon>Selenomonas</taxon>
    </lineage>
</organism>